<dbReference type="InterPro" id="IPR031325">
    <property type="entry name" value="RHS_repeat"/>
</dbReference>
<dbReference type="InterPro" id="IPR030934">
    <property type="entry name" value="Intein_C"/>
</dbReference>
<evidence type="ECO:0000259" key="4">
    <source>
        <dbReference type="SMART" id="SM00306"/>
    </source>
</evidence>
<reference evidence="5 6" key="2">
    <citation type="submission" date="2020-03" db="EMBL/GenBank/DDBJ databases">
        <authorList>
            <person name="Ichikawa N."/>
            <person name="Kimura A."/>
            <person name="Kitahashi Y."/>
            <person name="Uohara A."/>
        </authorList>
    </citation>
    <scope>NUCLEOTIDE SEQUENCE [LARGE SCALE GENOMIC DNA]</scope>
    <source>
        <strain evidence="5 6">NBRC 108638</strain>
    </source>
</reference>
<dbReference type="GO" id="GO:0016539">
    <property type="term" value="P:intein-mediated protein splicing"/>
    <property type="evidence" value="ECO:0007669"/>
    <property type="project" value="InterPro"/>
</dbReference>
<dbReference type="Gene3D" id="2.170.16.10">
    <property type="entry name" value="Hedgehog/Intein (Hint) domain"/>
    <property type="match status" value="1"/>
</dbReference>
<feature type="region of interest" description="Disordered" evidence="2">
    <location>
        <begin position="800"/>
        <end position="819"/>
    </location>
</feature>
<evidence type="ECO:0000256" key="1">
    <source>
        <dbReference type="ARBA" id="ARBA00022737"/>
    </source>
</evidence>
<keyword evidence="6" id="KW-1185">Reference proteome</keyword>
<protein>
    <submittedName>
        <fullName evidence="5">Type IV secretion protein Rhs</fullName>
    </submittedName>
</protein>
<comment type="caution">
    <text evidence="5">The sequence shown here is derived from an EMBL/GenBank/DDBJ whole genome shotgun (WGS) entry which is preliminary data.</text>
</comment>
<dbReference type="InterPro" id="IPR006530">
    <property type="entry name" value="YD"/>
</dbReference>
<dbReference type="InterPro" id="IPR036844">
    <property type="entry name" value="Hint_dom_sf"/>
</dbReference>
<dbReference type="InterPro" id="IPR006141">
    <property type="entry name" value="Intein_N"/>
</dbReference>
<feature type="compositionally biased region" description="Polar residues" evidence="2">
    <location>
        <begin position="806"/>
        <end position="818"/>
    </location>
</feature>
<dbReference type="NCBIfam" id="TIGR03696">
    <property type="entry name" value="Rhs_assc_core"/>
    <property type="match status" value="1"/>
</dbReference>
<evidence type="ECO:0000256" key="3">
    <source>
        <dbReference type="SAM" id="SignalP"/>
    </source>
</evidence>
<accession>A0A6V8KR11</accession>
<feature type="domain" description="Hint" evidence="4">
    <location>
        <begin position="2020"/>
        <end position="2116"/>
    </location>
</feature>
<feature type="chain" id="PRO_5039400251" evidence="3">
    <location>
        <begin position="42"/>
        <end position="2259"/>
    </location>
</feature>
<keyword evidence="3" id="KW-0732">Signal</keyword>
<feature type="signal peptide" evidence="3">
    <location>
        <begin position="1"/>
        <end position="41"/>
    </location>
</feature>
<dbReference type="PANTHER" id="PTHR32305">
    <property type="match status" value="1"/>
</dbReference>
<dbReference type="Pfam" id="PF05593">
    <property type="entry name" value="RHS_repeat"/>
    <property type="match status" value="1"/>
</dbReference>
<organism evidence="5 6">
    <name type="scientific">Phytohabitans rumicis</name>
    <dbReference type="NCBI Taxonomy" id="1076125"/>
    <lineage>
        <taxon>Bacteria</taxon>
        <taxon>Bacillati</taxon>
        <taxon>Actinomycetota</taxon>
        <taxon>Actinomycetes</taxon>
        <taxon>Micromonosporales</taxon>
        <taxon>Micromonosporaceae</taxon>
    </lineage>
</organism>
<name>A0A6V8KR11_9ACTN</name>
<dbReference type="Gene3D" id="2.180.10.10">
    <property type="entry name" value="RHS repeat-associated core"/>
    <property type="match status" value="2"/>
</dbReference>
<evidence type="ECO:0000313" key="5">
    <source>
        <dbReference type="EMBL" id="GFJ87602.1"/>
    </source>
</evidence>
<gene>
    <name evidence="5" type="ORF">Prum_012440</name>
</gene>
<dbReference type="RefSeq" id="WP_173074626.1">
    <property type="nucleotide sequence ID" value="NZ_BAABJB010000063.1"/>
</dbReference>
<dbReference type="Proteomes" id="UP000482960">
    <property type="component" value="Unassembled WGS sequence"/>
</dbReference>
<dbReference type="SUPFAM" id="SSF51294">
    <property type="entry name" value="Hedgehog/intein (Hint) domain"/>
    <property type="match status" value="1"/>
</dbReference>
<feature type="region of interest" description="Disordered" evidence="2">
    <location>
        <begin position="1771"/>
        <end position="1802"/>
    </location>
</feature>
<dbReference type="CDD" id="cd00081">
    <property type="entry name" value="Hint"/>
    <property type="match status" value="1"/>
</dbReference>
<dbReference type="PROSITE" id="PS50817">
    <property type="entry name" value="INTEIN_N_TER"/>
    <property type="match status" value="1"/>
</dbReference>
<evidence type="ECO:0000256" key="2">
    <source>
        <dbReference type="SAM" id="MobiDB-lite"/>
    </source>
</evidence>
<dbReference type="NCBIfam" id="TIGR01445">
    <property type="entry name" value="intein_Nterm"/>
    <property type="match status" value="1"/>
</dbReference>
<dbReference type="InterPro" id="IPR003587">
    <property type="entry name" value="Hint_dom_N"/>
</dbReference>
<dbReference type="Pfam" id="PF25023">
    <property type="entry name" value="TEN_YD-shell"/>
    <property type="match status" value="1"/>
</dbReference>
<dbReference type="Pfam" id="PF07591">
    <property type="entry name" value="PT-HINT"/>
    <property type="match status" value="1"/>
</dbReference>
<proteinExistence type="predicted"/>
<dbReference type="PROSITE" id="PS50818">
    <property type="entry name" value="INTEIN_C_TER"/>
    <property type="match status" value="1"/>
</dbReference>
<keyword evidence="1" id="KW-0677">Repeat</keyword>
<dbReference type="NCBIfam" id="TIGR01643">
    <property type="entry name" value="YD_repeat_2x"/>
    <property type="match status" value="1"/>
</dbReference>
<dbReference type="InterPro" id="IPR056823">
    <property type="entry name" value="TEN-like_YD-shell"/>
</dbReference>
<feature type="region of interest" description="Disordered" evidence="2">
    <location>
        <begin position="1610"/>
        <end position="1689"/>
    </location>
</feature>
<dbReference type="SMART" id="SM00306">
    <property type="entry name" value="HintN"/>
    <property type="match status" value="1"/>
</dbReference>
<feature type="compositionally biased region" description="Polar residues" evidence="2">
    <location>
        <begin position="1661"/>
        <end position="1674"/>
    </location>
</feature>
<dbReference type="PANTHER" id="PTHR32305:SF17">
    <property type="entry name" value="TRNA NUCLEASE WAPA"/>
    <property type="match status" value="1"/>
</dbReference>
<dbReference type="InterPro" id="IPR050708">
    <property type="entry name" value="T6SS_VgrG/RHS"/>
</dbReference>
<dbReference type="EMBL" id="BLPG01000001">
    <property type="protein sequence ID" value="GFJ87602.1"/>
    <property type="molecule type" value="Genomic_DNA"/>
</dbReference>
<reference evidence="5 6" key="1">
    <citation type="submission" date="2020-03" db="EMBL/GenBank/DDBJ databases">
        <title>Whole genome shotgun sequence of Phytohabitans rumicis NBRC 108638.</title>
        <authorList>
            <person name="Komaki H."/>
            <person name="Tamura T."/>
        </authorList>
    </citation>
    <scope>NUCLEOTIDE SEQUENCE [LARGE SCALE GENOMIC DNA]</scope>
    <source>
        <strain evidence="5 6">NBRC 108638</strain>
    </source>
</reference>
<evidence type="ECO:0000313" key="6">
    <source>
        <dbReference type="Proteomes" id="UP000482960"/>
    </source>
</evidence>
<feature type="compositionally biased region" description="Low complexity" evidence="2">
    <location>
        <begin position="1641"/>
        <end position="1660"/>
    </location>
</feature>
<dbReference type="InterPro" id="IPR022385">
    <property type="entry name" value="Rhs_assc_core"/>
</dbReference>
<feature type="compositionally biased region" description="Polar residues" evidence="2">
    <location>
        <begin position="1618"/>
        <end position="1633"/>
    </location>
</feature>
<sequence>MRPRPSSTYPFRPIRTRRRLRAATAAAVTLVLALGFGQAPAVAKPAPYTPPAVKDVPSVPVTTVKAETAPAAVVPSALDAPAPVWPSAGTAEVTLPAAADQRATARGPARAGTLPVLVDHPGIGKTAPARVTVHVYDRAATARAGVDGLLLRVSPTSAPAAGGQAAVTVDYRAFRTAYGASWASRLRMYQLPECALATPEKPACAPQPVPSSRNHAGSSLVTATIPAASTTGSLLALDADPSGPSGDFTATALQPSSTWSAGGNSGAFTWAYPMRVPPVPGGLAPSVALNYNSQAVDGRHAASNNQPAWAGGGFDAWPGGYIERGYRSCSDDMDDGGPNDTAPNNTVKTGDLCWANYNAVLNLNGTSSELIYNSTEGRWHLRNDDGSRVRRETGADNGDNDGEYWVVTSTSGTQYWFGKHKLPGWASGNPVTNSTWTTPVFGNHDDEPCHATTYANSDCVQAWRWNLDYVVDLHGNSASYWYTAETNKYGRNNTPADDIGYSRGGYLTQIAYGTRRETETSPDTVFAGTATAKVVFGTTDRCLTSCATHDGTHWPDTPWDLECAATATSCDTVSPTFWSTRRLATITTQIRNSGGGYDNVERWTLTHGFPDPGDTTQAGLWLEKISHTGLVGGTASLPDVTFTSLSLDNRVDGIDNIAAMAWHRLVRIDTETGGAISIVYSDADCTDGGAEPAVHNNDRRCYPVKWIPDGQTTPITDWFHKYVVEQVRETDMVAGASHTLTRYSYLDSPAWHYNDDDGIIKPAYKTWSGWRGYARVGVTTGDPDRGDPLTYAETRYFRGMHGDKQPSGTRTVNITDSKGGTWPDEDWFAGMTREQITFNGPGGPEVSGTINDPWASGPTATRTINTDTVTARFTNTATVKNRVALDAGRGERVTRTTTTFDGFGMPIQVDDFGQDGVAGDEQCAKTTYEPRNTTAWLLTAVHRGQVFAVSCTAAGTPTSLVDADVISDTKTTYDNAPAHGTAPSKANPTKVEEMTAWNAGTPTYVTTTQATYDAHGRVTQTIDANTNATDTAYTPATGGPVTAVKVTNAADHETVTELSPAWGSTTAVVDPNLKRTDLAYDPLGRLIAVWKPGRTKDVHTANAVYSYTISKTAPSVVTTKVLGPNGNDPGMPGNYVTSHTLYDGLLRQVQTQAASPAAAGGRLLTNTFYDTAGREKVTYSAYYNATALPATTPTLQVPVQPLDVPTQNRAVYDGAGRAVAHIFEPYNVERWRTTTYYAGDRTDITPPVGGTGTSTVTDARGRTTQLWQYPRLTAWNSGDVTTYSYNRKGQLIGVTDPASNAWTYEYNIRGFKTVEIDPDRGRTTSTYDAGGRLSTTVDARNIKLVYKYDAINRTIGVYQNFALGVPRAAWSYDLTAKGQLYASVRSGSGGVAYETRISDYSDDYQPEAMQVVIPDTETGLAGTYQYQYTYNPNGSLATTSFIQAAGTDLPTETLHHEYTDLGLPTALTTTYGLTHLDYVNATHYDDLGQVEQHNLCTNQCDQVGHNTHLTYNRELETGRVTQNIVSRDTAAPYNLADVNYSYDHAGNITKIRDAIGTPDNQCFTYDHLRRLTQAWTPASDNCTTTPTTAGLGGPAPYWLTWTINKIGNRTEQVDHRSTGNITTSYTHPTSGPTANKPHAVSTITTGSTTSSYTYDNTGNTLTRPANGGTQTLTWDQEGKLATTSDPSGASSYLYDAGGNRLIRRDATGKTLYLPGQEIRYTTSAATKTVTRYYSHAGATVASRTATGLSWLVTDHQATNLISINTASNAVSQRRQTPFGTPRGTVPTSWPNPKGYVGGENDPTGLVHLGAREYDPTTGRFISVDPIMDLANPQQWNAYAYANNTPVTSSDPTGLCLTQSTCDDRQLERPPRQCGSANACEGPPTIDDVLDMPNDIGDDHAYSLDVRGYTGSKAFTNRELLEFSGQYPDNWAYVCTWIYQLGDWDHCANNNPFLPERSALENFLLVGTIVLGMSCALTPGCWVAAVAGTGEFYATGSLLGAAGVGALTGYVRPGVVGAGGACSFSGDTEVLMADGTTKPIRDIRVGDEVLATDPETDEQGPRTVTYLWVHEDQLVALELANGEVLTTTEDHPFWNETAKQWQQAQQLSPGDHLYTGNGAPAAVDGISWTSAHVGGAYTLSVDDIHTYYVIAGDTPVLVHNCPPAPGGGSGFTWPRQQGGNCHECATRIQGRIGGDIVHITPRGAPRLGASTHDPNGTWFEHYAVVKDGRVYDGTTGSSGLAPSQYKAQWGENAPYINFGF</sequence>